<feature type="domain" description="Alpha/beta hydrolase fold-3" evidence="2">
    <location>
        <begin position="80"/>
        <end position="281"/>
    </location>
</feature>
<evidence type="ECO:0000259" key="2">
    <source>
        <dbReference type="Pfam" id="PF07859"/>
    </source>
</evidence>
<keyword evidence="1 3" id="KW-0378">Hydrolase</keyword>
<dbReference type="PANTHER" id="PTHR48081">
    <property type="entry name" value="AB HYDROLASE SUPERFAMILY PROTEIN C4A8.06C"/>
    <property type="match status" value="1"/>
</dbReference>
<evidence type="ECO:0000313" key="4">
    <source>
        <dbReference type="Proteomes" id="UP001652503"/>
    </source>
</evidence>
<comment type="caution">
    <text evidence="3">The sequence shown here is derived from an EMBL/GenBank/DDBJ whole genome shotgun (WGS) entry which is preliminary data.</text>
</comment>
<dbReference type="RefSeq" id="WP_263720839.1">
    <property type="nucleotide sequence ID" value="NZ_JAOWLA010000004.1"/>
</dbReference>
<dbReference type="InterPro" id="IPR050300">
    <property type="entry name" value="GDXG_lipolytic_enzyme"/>
</dbReference>
<gene>
    <name evidence="3" type="ORF">OE647_06225</name>
</gene>
<dbReference type="Pfam" id="PF07859">
    <property type="entry name" value="Abhydrolase_3"/>
    <property type="match status" value="1"/>
</dbReference>
<organism evidence="3 4">
    <name type="scientific">Albidovulum sediminicola</name>
    <dbReference type="NCBI Taxonomy" id="2984331"/>
    <lineage>
        <taxon>Bacteria</taxon>
        <taxon>Pseudomonadati</taxon>
        <taxon>Pseudomonadota</taxon>
        <taxon>Alphaproteobacteria</taxon>
        <taxon>Rhodobacterales</taxon>
        <taxon>Paracoccaceae</taxon>
        <taxon>Albidovulum</taxon>
    </lineage>
</organism>
<reference evidence="3 4" key="1">
    <citation type="submission" date="2022-10" db="EMBL/GenBank/DDBJ databases">
        <title>Defluviimonas sp. nov., isolated from ocean surface water.</title>
        <authorList>
            <person name="He W."/>
            <person name="Wang L."/>
            <person name="Zhang D.-F."/>
        </authorList>
    </citation>
    <scope>NUCLEOTIDE SEQUENCE [LARGE SCALE GENOMIC DNA]</scope>
    <source>
        <strain evidence="3 4">WL0075</strain>
    </source>
</reference>
<dbReference type="GO" id="GO:0016787">
    <property type="term" value="F:hydrolase activity"/>
    <property type="evidence" value="ECO:0007669"/>
    <property type="project" value="UniProtKB-KW"/>
</dbReference>
<dbReference type="SUPFAM" id="SSF53474">
    <property type="entry name" value="alpha/beta-Hydrolases"/>
    <property type="match status" value="1"/>
</dbReference>
<accession>A0ABT2YZR1</accession>
<dbReference type="InterPro" id="IPR013094">
    <property type="entry name" value="AB_hydrolase_3"/>
</dbReference>
<dbReference type="Gene3D" id="3.40.50.1820">
    <property type="entry name" value="alpha/beta hydrolase"/>
    <property type="match status" value="1"/>
</dbReference>
<dbReference type="Proteomes" id="UP001652503">
    <property type="component" value="Unassembled WGS sequence"/>
</dbReference>
<evidence type="ECO:0000313" key="3">
    <source>
        <dbReference type="EMBL" id="MCV2864336.1"/>
    </source>
</evidence>
<dbReference type="EMBL" id="JAOWLA010000004">
    <property type="protein sequence ID" value="MCV2864336.1"/>
    <property type="molecule type" value="Genomic_DNA"/>
</dbReference>
<protein>
    <submittedName>
        <fullName evidence="3">Alpha/beta hydrolase</fullName>
    </submittedName>
</protein>
<dbReference type="InterPro" id="IPR029058">
    <property type="entry name" value="AB_hydrolase_fold"/>
</dbReference>
<keyword evidence="4" id="KW-1185">Reference proteome</keyword>
<evidence type="ECO:0000256" key="1">
    <source>
        <dbReference type="ARBA" id="ARBA00022801"/>
    </source>
</evidence>
<sequence length="315" mass="34008">MTQTDYTTLIDEETWAFIRKTGEAYPEDMDGMTFEDMRRCYDAMCDAFSAPYPPGVTVADKAMGGVHCRVYEAGPSDVTVMYYHGGGWILGGLESHDHICAEICGSTDYRVVSVDYRLAPEHRHPAAFDDCLAATQATFARHGGRLVLCGDSAGANLGAAVAHRLRGTPVMPSGQVLIYGSFSTKIGSEGSYATHAEAPMLKRSELLVYRVFRYAEGYDPADDPTAAPLADTDFSGLPPTFLIAAECDPLADDSAIYAARISEAGGRAHSEVAPGLVHGFLRARHMSHRAAEAFARITDAIAALGRGEFPWPETR</sequence>
<name>A0ABT2YZR1_9RHOB</name>
<proteinExistence type="predicted"/>
<dbReference type="PANTHER" id="PTHR48081:SF8">
    <property type="entry name" value="ALPHA_BETA HYDROLASE FOLD-3 DOMAIN-CONTAINING PROTEIN-RELATED"/>
    <property type="match status" value="1"/>
</dbReference>